<feature type="compositionally biased region" description="Polar residues" evidence="6">
    <location>
        <begin position="299"/>
        <end position="308"/>
    </location>
</feature>
<feature type="compositionally biased region" description="Basic residues" evidence="6">
    <location>
        <begin position="629"/>
        <end position="641"/>
    </location>
</feature>
<feature type="compositionally biased region" description="Acidic residues" evidence="6">
    <location>
        <begin position="494"/>
        <end position="524"/>
    </location>
</feature>
<feature type="compositionally biased region" description="Low complexity" evidence="6">
    <location>
        <begin position="788"/>
        <end position="807"/>
    </location>
</feature>
<feature type="compositionally biased region" description="Low complexity" evidence="6">
    <location>
        <begin position="703"/>
        <end position="723"/>
    </location>
</feature>
<feature type="region of interest" description="Disordered" evidence="6">
    <location>
        <begin position="172"/>
        <end position="372"/>
    </location>
</feature>
<feature type="compositionally biased region" description="Basic and acidic residues" evidence="6">
    <location>
        <begin position="843"/>
        <end position="852"/>
    </location>
</feature>
<dbReference type="InterPro" id="IPR036638">
    <property type="entry name" value="HLH_DNA-bd_sf"/>
</dbReference>
<feature type="compositionally biased region" description="Polar residues" evidence="6">
    <location>
        <begin position="351"/>
        <end position="372"/>
    </location>
</feature>
<dbReference type="EMBL" id="LN483157">
    <property type="protein sequence ID" value="CED83562.1"/>
    <property type="molecule type" value="Genomic_DNA"/>
</dbReference>
<feature type="compositionally biased region" description="Low complexity" evidence="6">
    <location>
        <begin position="285"/>
        <end position="298"/>
    </location>
</feature>
<dbReference type="GO" id="GO:0000981">
    <property type="term" value="F:DNA-binding transcription factor activity, RNA polymerase II-specific"/>
    <property type="evidence" value="ECO:0007669"/>
    <property type="project" value="TreeGrafter"/>
</dbReference>
<dbReference type="SUPFAM" id="SSF47459">
    <property type="entry name" value="HLH, helix-loop-helix DNA-binding domain"/>
    <property type="match status" value="1"/>
</dbReference>
<keyword evidence="5" id="KW-0539">Nucleus</keyword>
<comment type="subcellular location">
    <subcellularLocation>
        <location evidence="1">Nucleus</location>
    </subcellularLocation>
</comment>
<evidence type="ECO:0000256" key="5">
    <source>
        <dbReference type="ARBA" id="ARBA00023242"/>
    </source>
</evidence>
<sequence length="907" mass="95451">MSAQHRSMYMPSSSPYLTNPKVKKEGFEIPLSASATTTASNSFFKNGSNNDDSASWFQNLSTDSHHQSSLHQFPPEHNYNLSASSRGSSFAHLHKYTNPSQSSSYRDTAVLDLEALSSLVNFADDSPTNRSGTRTEGDSSLDRLSNNAGANGATSLPLHGFNFNGSTGSHNYLHDNTIPNPQSLSSFSDGGNLSRSPFHGIDLPTSTSPANLHNGLYPPVSQSIQYRPQDQSNHPQSPTDSSVYSISQASGYSYADNVHNGSGGDQARTTSAHGMTFGSPTTTFSSSNSSAANQAKNAGQTGSYNKQGSSATRSRSRSAVRGQSAINAPPPSSAGGKAPSSRSRSVRKGSFNASQRPTVLDSSPSVHSASYQSGQSFGSSLGVLPSVASGRQRASSIVMPNYSRSPPSFNLATGSSLPSALQGIGLDSFPLGYATNAIGTGAAVGVGSAGTSGANVNGRPGSSGGPSSTSWMFSPTSTDGKELSLVKEGPVEGGMDENDDDDIEGDGECDGEAEGDGENEEEDGIEILDKAALLTEKRRRRRESHNAVERRRRDTINEKISELATLLPQCMLEAGAAYAHPASSVLANLGGIKFSMDLTVSVPGPTPEDIEEEEEDESASVVVIKGKKGAKATTKKKKKKSGGAGGNNAYGADGKPNKGIVLKKSVDYIRYLHQIIQAQSRRTSELEVALSSFSGRNHSPGRLSSESQLSNLSSNPSSAASPAIRTQIIPPDYNVTAPAGYPDSPDDTSTFQFQSIYGLKDELPQHFEHAPPPVQSFHPHGHSHTHGHQQPEAITSPMSTTSMSPPSLLFHSWMGAASAGEKPPSGGNSTDSPRGTVSSEEEERGRLSDRRFGSGGSGGVGDSWVNVASGEGTQSTYDYKQSHNQEKPGMRGLGLDIGRQSEDSMIE</sequence>
<dbReference type="Pfam" id="PF00010">
    <property type="entry name" value="HLH"/>
    <property type="match status" value="1"/>
</dbReference>
<evidence type="ECO:0000256" key="1">
    <source>
        <dbReference type="ARBA" id="ARBA00004123"/>
    </source>
</evidence>
<organism evidence="8">
    <name type="scientific">Phaffia rhodozyma</name>
    <name type="common">Yeast</name>
    <name type="synonym">Xanthophyllomyces dendrorhous</name>
    <dbReference type="NCBI Taxonomy" id="264483"/>
    <lineage>
        <taxon>Eukaryota</taxon>
        <taxon>Fungi</taxon>
        <taxon>Dikarya</taxon>
        <taxon>Basidiomycota</taxon>
        <taxon>Agaricomycotina</taxon>
        <taxon>Tremellomycetes</taxon>
        <taxon>Cystofilobasidiales</taxon>
        <taxon>Mrakiaceae</taxon>
        <taxon>Phaffia</taxon>
    </lineage>
</organism>
<feature type="compositionally biased region" description="Low complexity" evidence="6">
    <location>
        <begin position="309"/>
        <end position="321"/>
    </location>
</feature>
<feature type="compositionally biased region" description="Polar residues" evidence="6">
    <location>
        <begin position="826"/>
        <end position="838"/>
    </location>
</feature>
<feature type="region of interest" description="Disordered" evidence="6">
    <location>
        <begin position="122"/>
        <end position="148"/>
    </location>
</feature>
<name>A0A0F7SNC5_PHARH</name>
<feature type="compositionally biased region" description="Basic and acidic residues" evidence="6">
    <location>
        <begin position="880"/>
        <end position="889"/>
    </location>
</feature>
<dbReference type="InterPro" id="IPR011598">
    <property type="entry name" value="bHLH_dom"/>
</dbReference>
<evidence type="ECO:0000259" key="7">
    <source>
        <dbReference type="PROSITE" id="PS50888"/>
    </source>
</evidence>
<dbReference type="GO" id="GO:0000978">
    <property type="term" value="F:RNA polymerase II cis-regulatory region sequence-specific DNA binding"/>
    <property type="evidence" value="ECO:0007669"/>
    <property type="project" value="TreeGrafter"/>
</dbReference>
<feature type="compositionally biased region" description="Polar residues" evidence="6">
    <location>
        <begin position="267"/>
        <end position="284"/>
    </location>
</feature>
<evidence type="ECO:0000256" key="3">
    <source>
        <dbReference type="ARBA" id="ARBA00023125"/>
    </source>
</evidence>
<feature type="region of interest" description="Disordered" evidence="6">
    <location>
        <begin position="629"/>
        <end position="656"/>
    </location>
</feature>
<keyword evidence="2" id="KW-0805">Transcription regulation</keyword>
<dbReference type="Gene3D" id="4.10.280.10">
    <property type="entry name" value="Helix-loop-helix DNA-binding domain"/>
    <property type="match status" value="1"/>
</dbReference>
<dbReference type="GO" id="GO:0046983">
    <property type="term" value="F:protein dimerization activity"/>
    <property type="evidence" value="ECO:0007669"/>
    <property type="project" value="InterPro"/>
</dbReference>
<keyword evidence="4" id="KW-0804">Transcription</keyword>
<feature type="region of interest" description="Disordered" evidence="6">
    <location>
        <begin position="455"/>
        <end position="524"/>
    </location>
</feature>
<feature type="compositionally biased region" description="Polar residues" evidence="6">
    <location>
        <begin position="469"/>
        <end position="478"/>
    </location>
</feature>
<dbReference type="GO" id="GO:0005634">
    <property type="term" value="C:nucleus"/>
    <property type="evidence" value="ECO:0007669"/>
    <property type="project" value="UniProtKB-SubCell"/>
</dbReference>
<feature type="domain" description="BHLH" evidence="7">
    <location>
        <begin position="540"/>
        <end position="672"/>
    </location>
</feature>
<feature type="compositionally biased region" description="Polar residues" evidence="6">
    <location>
        <begin position="220"/>
        <end position="251"/>
    </location>
</feature>
<dbReference type="PROSITE" id="PS50888">
    <property type="entry name" value="BHLH"/>
    <property type="match status" value="1"/>
</dbReference>
<feature type="compositionally biased region" description="Low complexity" evidence="6">
    <location>
        <begin position="333"/>
        <end position="343"/>
    </location>
</feature>
<keyword evidence="3" id="KW-0238">DNA-binding</keyword>
<dbReference type="PANTHER" id="PTHR45776">
    <property type="entry name" value="MIP04163P"/>
    <property type="match status" value="1"/>
</dbReference>
<protein>
    <submittedName>
        <fullName evidence="8">Helix loop helix transcription factor EB</fullName>
    </submittedName>
</protein>
<reference evidence="8" key="1">
    <citation type="submission" date="2014-08" db="EMBL/GenBank/DDBJ databases">
        <authorList>
            <person name="Sharma Rahul"/>
            <person name="Thines Marco"/>
        </authorList>
    </citation>
    <scope>NUCLEOTIDE SEQUENCE</scope>
</reference>
<evidence type="ECO:0000256" key="4">
    <source>
        <dbReference type="ARBA" id="ARBA00023163"/>
    </source>
</evidence>
<dbReference type="PANTHER" id="PTHR45776:SF2">
    <property type="entry name" value="MIP04163P"/>
    <property type="match status" value="1"/>
</dbReference>
<dbReference type="SMART" id="SM00353">
    <property type="entry name" value="HLH"/>
    <property type="match status" value="1"/>
</dbReference>
<evidence type="ECO:0000313" key="8">
    <source>
        <dbReference type="EMBL" id="CED83562.1"/>
    </source>
</evidence>
<dbReference type="AlphaFoldDB" id="A0A0F7SNC5"/>
<evidence type="ECO:0000256" key="2">
    <source>
        <dbReference type="ARBA" id="ARBA00023015"/>
    </source>
</evidence>
<dbReference type="CDD" id="cd11387">
    <property type="entry name" value="bHLHzip_USF_MITF"/>
    <property type="match status" value="1"/>
</dbReference>
<feature type="region of interest" description="Disordered" evidence="6">
    <location>
        <begin position="765"/>
        <end position="907"/>
    </location>
</feature>
<proteinExistence type="predicted"/>
<accession>A0A0F7SNC5</accession>
<feature type="compositionally biased region" description="Polar residues" evidence="6">
    <location>
        <begin position="177"/>
        <end position="195"/>
    </location>
</feature>
<feature type="compositionally biased region" description="Low complexity" evidence="6">
    <location>
        <begin position="455"/>
        <end position="468"/>
    </location>
</feature>
<evidence type="ECO:0000256" key="6">
    <source>
        <dbReference type="SAM" id="MobiDB-lite"/>
    </source>
</evidence>
<feature type="region of interest" description="Disordered" evidence="6">
    <location>
        <begin position="693"/>
        <end position="749"/>
    </location>
</feature>